<comment type="caution">
    <text evidence="2">The sequence shown here is derived from an EMBL/GenBank/DDBJ whole genome shotgun (WGS) entry which is preliminary data.</text>
</comment>
<protein>
    <recommendedName>
        <fullName evidence="1">Reverse transcriptase domain-containing protein</fullName>
    </recommendedName>
</protein>
<proteinExistence type="predicted"/>
<dbReference type="PANTHER" id="PTHR47027:SF25">
    <property type="entry name" value="REVERSE TRANSCRIPTASE DOMAIN-CONTAINING PROTEIN"/>
    <property type="match status" value="1"/>
</dbReference>
<reference evidence="2" key="1">
    <citation type="journal article" date="2023" name="Mol. Biol. Evol.">
        <title>Third-Generation Sequencing Reveals the Adaptive Role of the Epigenome in Three Deep-Sea Polychaetes.</title>
        <authorList>
            <person name="Perez M."/>
            <person name="Aroh O."/>
            <person name="Sun Y."/>
            <person name="Lan Y."/>
            <person name="Juniper S.K."/>
            <person name="Young C.R."/>
            <person name="Angers B."/>
            <person name="Qian P.Y."/>
        </authorList>
    </citation>
    <scope>NUCLEOTIDE SEQUENCE</scope>
    <source>
        <strain evidence="2">R07B-5</strain>
    </source>
</reference>
<dbReference type="CDD" id="cd01650">
    <property type="entry name" value="RT_nLTR_like"/>
    <property type="match status" value="1"/>
</dbReference>
<gene>
    <name evidence="2" type="ORF">NP493_388g02015</name>
</gene>
<evidence type="ECO:0000259" key="1">
    <source>
        <dbReference type="PROSITE" id="PS50878"/>
    </source>
</evidence>
<dbReference type="PANTHER" id="PTHR47027">
    <property type="entry name" value="REVERSE TRANSCRIPTASE DOMAIN-CONTAINING PROTEIN"/>
    <property type="match status" value="1"/>
</dbReference>
<dbReference type="EMBL" id="JAODUO010000396">
    <property type="protein sequence ID" value="KAK2181479.1"/>
    <property type="molecule type" value="Genomic_DNA"/>
</dbReference>
<dbReference type="PROSITE" id="PS50878">
    <property type="entry name" value="RT_POL"/>
    <property type="match status" value="1"/>
</dbReference>
<keyword evidence="3" id="KW-1185">Reference proteome</keyword>
<dbReference type="InterPro" id="IPR045609">
    <property type="entry name" value="DUF6451"/>
</dbReference>
<accession>A0AAD9NVN2</accession>
<name>A0AAD9NVN2_RIDPI</name>
<dbReference type="AlphaFoldDB" id="A0AAD9NVN2"/>
<dbReference type="InterPro" id="IPR043502">
    <property type="entry name" value="DNA/RNA_pol_sf"/>
</dbReference>
<feature type="domain" description="Reverse transcriptase" evidence="1">
    <location>
        <begin position="34"/>
        <end position="304"/>
    </location>
</feature>
<organism evidence="2 3">
    <name type="scientific">Ridgeia piscesae</name>
    <name type="common">Tubeworm</name>
    <dbReference type="NCBI Taxonomy" id="27915"/>
    <lineage>
        <taxon>Eukaryota</taxon>
        <taxon>Metazoa</taxon>
        <taxon>Spiralia</taxon>
        <taxon>Lophotrochozoa</taxon>
        <taxon>Annelida</taxon>
        <taxon>Polychaeta</taxon>
        <taxon>Sedentaria</taxon>
        <taxon>Canalipalpata</taxon>
        <taxon>Sabellida</taxon>
        <taxon>Siboglinidae</taxon>
        <taxon>Ridgeia</taxon>
    </lineage>
</organism>
<dbReference type="Proteomes" id="UP001209878">
    <property type="component" value="Unassembled WGS sequence"/>
</dbReference>
<evidence type="ECO:0000313" key="3">
    <source>
        <dbReference type="Proteomes" id="UP001209878"/>
    </source>
</evidence>
<dbReference type="Pfam" id="PF20049">
    <property type="entry name" value="DUF6451"/>
    <property type="match status" value="1"/>
</dbReference>
<dbReference type="SUPFAM" id="SSF56672">
    <property type="entry name" value="DNA/RNA polymerases"/>
    <property type="match status" value="1"/>
</dbReference>
<sequence>MKSGKAPGVDSIHAEMLKVDLSTATRVLTNLFDTILNKETIPSDWGKGLIIKIRKKGNLQVCDNWRGITLLSIPSKVFCRILLGRIETAIDKKLRQEQAGFRKRRGCTDQIFALRNIIKQTLEWNYPLYINFIDFKKAFDSIHHDTLWKILRSYGVPLKIVSLMETFYNHFECSVILSNTSSEWFTVKSGVRQGCILSPILFLVVIDWVMRKTTSDKPRGIQWTLFSQLEDLDFADDLAFLSVQLYHLQEKTDRLERYAKQTGLTINTSKTQVMSINTTPTAPVTVNGEPLEFVQDFTYLGSLISKDNGGLKDIKARLGKARCAFAKLQNIWKSNQYTTKTKIRLYNSNVKSILLYGSECWRVVKGDMAKIDAFHNRCLRKICRIFWPNKISNVDLYKKTGCNSAVLEIKRRRLRWLGHVLRMPQDSIPKVALRWTPPGKRKRGRPQQKTEPCGESLLWPYVPLGAKRISKSKYVPNGGGATRRDPLSADALPTRRVEVVAAGEGKLKNECFDDGTNSQPNNLSAVVASSMTAHKCYHPQEAHSGDKYSWAQDPRIGSTVTFSDTVRVHPMTPFYPARARQRPVVSNSDTLSTAALTSTCRRRRRLSAYCACASRVRRTLVLNSMLISFVRISRHILLQTSFRPHPPTVPSSVTWREKK</sequence>
<evidence type="ECO:0000313" key="2">
    <source>
        <dbReference type="EMBL" id="KAK2181479.1"/>
    </source>
</evidence>
<dbReference type="InterPro" id="IPR000477">
    <property type="entry name" value="RT_dom"/>
</dbReference>
<dbReference type="Pfam" id="PF00078">
    <property type="entry name" value="RVT_1"/>
    <property type="match status" value="1"/>
</dbReference>